<sequence length="89" mass="10575">MLKITGNNLCQVTMGPKGDCTFLMFRLYPIDSSSHYRVSFDYSYPSEDYEKNDNWTYKDDELPTSKFPDDENPEFVFNDIKRRIDPKEN</sequence>
<reference evidence="1 2" key="1">
    <citation type="submission" date="2017-11" db="EMBL/GenBank/DDBJ databases">
        <title>The genome of Rhizophagus clarus HR1 reveals common genetic basis of auxotrophy among arbuscular mycorrhizal fungi.</title>
        <authorList>
            <person name="Kobayashi Y."/>
        </authorList>
    </citation>
    <scope>NUCLEOTIDE SEQUENCE [LARGE SCALE GENOMIC DNA]</scope>
    <source>
        <strain evidence="1 2">HR1</strain>
    </source>
</reference>
<proteinExistence type="predicted"/>
<dbReference type="AlphaFoldDB" id="A0A2Z6RD37"/>
<evidence type="ECO:0000313" key="2">
    <source>
        <dbReference type="Proteomes" id="UP000247702"/>
    </source>
</evidence>
<evidence type="ECO:0000313" key="1">
    <source>
        <dbReference type="EMBL" id="GBB90556.1"/>
    </source>
</evidence>
<dbReference type="EMBL" id="BEXD01000841">
    <property type="protein sequence ID" value="GBB90556.1"/>
    <property type="molecule type" value="Genomic_DNA"/>
</dbReference>
<comment type="caution">
    <text evidence="1">The sequence shown here is derived from an EMBL/GenBank/DDBJ whole genome shotgun (WGS) entry which is preliminary data.</text>
</comment>
<dbReference type="Proteomes" id="UP000247702">
    <property type="component" value="Unassembled WGS sequence"/>
</dbReference>
<accession>A0A2Z6RD37</accession>
<name>A0A2Z6RD37_9GLOM</name>
<organism evidence="1 2">
    <name type="scientific">Rhizophagus clarus</name>
    <dbReference type="NCBI Taxonomy" id="94130"/>
    <lineage>
        <taxon>Eukaryota</taxon>
        <taxon>Fungi</taxon>
        <taxon>Fungi incertae sedis</taxon>
        <taxon>Mucoromycota</taxon>
        <taxon>Glomeromycotina</taxon>
        <taxon>Glomeromycetes</taxon>
        <taxon>Glomerales</taxon>
        <taxon>Glomeraceae</taxon>
        <taxon>Rhizophagus</taxon>
    </lineage>
</organism>
<gene>
    <name evidence="1" type="ORF">RclHR1_17550003</name>
</gene>
<keyword evidence="2" id="KW-1185">Reference proteome</keyword>
<dbReference type="STRING" id="94130.A0A2Z6RD37"/>
<protein>
    <submittedName>
        <fullName evidence="1">Uncharacterized protein</fullName>
    </submittedName>
</protein>